<name>W6URY3_ECHGR</name>
<reference evidence="1 2" key="1">
    <citation type="journal article" date="2013" name="Nat. Genet.">
        <title>The genome of the hydatid tapeworm Echinococcus granulosus.</title>
        <authorList>
            <person name="Zheng H."/>
            <person name="Zhang W."/>
            <person name="Zhang L."/>
            <person name="Zhang Z."/>
            <person name="Li J."/>
            <person name="Lu G."/>
            <person name="Zhu Y."/>
            <person name="Wang Y."/>
            <person name="Huang Y."/>
            <person name="Liu J."/>
            <person name="Kang H."/>
            <person name="Chen J."/>
            <person name="Wang L."/>
            <person name="Chen A."/>
            <person name="Yu S."/>
            <person name="Gao Z."/>
            <person name="Jin L."/>
            <person name="Gu W."/>
            <person name="Wang Z."/>
            <person name="Zhao L."/>
            <person name="Shi B."/>
            <person name="Wen H."/>
            <person name="Lin R."/>
            <person name="Jones M.K."/>
            <person name="Brejova B."/>
            <person name="Vinar T."/>
            <person name="Zhao G."/>
            <person name="McManus D.P."/>
            <person name="Chen Z."/>
            <person name="Zhou Y."/>
            <person name="Wang S."/>
        </authorList>
    </citation>
    <scope>NUCLEOTIDE SEQUENCE [LARGE SCALE GENOMIC DNA]</scope>
</reference>
<comment type="caution">
    <text evidence="1">The sequence shown here is derived from an EMBL/GenBank/DDBJ whole genome shotgun (WGS) entry which is preliminary data.</text>
</comment>
<evidence type="ECO:0000313" key="2">
    <source>
        <dbReference type="Proteomes" id="UP000019149"/>
    </source>
</evidence>
<dbReference type="EMBL" id="APAU02000023">
    <property type="protein sequence ID" value="EUB61107.1"/>
    <property type="molecule type" value="Genomic_DNA"/>
</dbReference>
<dbReference type="CTD" id="36339670"/>
<proteinExistence type="predicted"/>
<gene>
    <name evidence="1" type="ORF">EGR_03955</name>
</gene>
<accession>W6URY3</accession>
<sequence length="277" mass="31469">MNVFKDLIFDTASMMLRHLDTEKTARLLRQTKKTASAMFLKLSQIGTIILSENDVQRMFGGMSVLNSSTILEGDLFKHRKTPGPSLPGNAQRWFKPLDLIRIFRPPFTVQSKLDSSRDDGNRLPEVRRIAGKETSTYLNMSKLISCDIVPGDKLMCHYLSGTFHLLTGIGKLSNSPFEYIYLSAKVYGILPPYLLELPYILVIQKLLAFSTRVFDIAGVDSLKYLIKCGVKRHQIFPISKNWMKASHNQLVKFTLKMNCVIPSAYKFRDILSVVITK</sequence>
<dbReference type="KEGG" id="egl:EGR_03955"/>
<protein>
    <submittedName>
        <fullName evidence="1">Uncharacterized protein</fullName>
    </submittedName>
</protein>
<evidence type="ECO:0000313" key="1">
    <source>
        <dbReference type="EMBL" id="EUB61107.1"/>
    </source>
</evidence>
<keyword evidence="2" id="KW-1185">Reference proteome</keyword>
<dbReference type="Proteomes" id="UP000019149">
    <property type="component" value="Unassembled WGS sequence"/>
</dbReference>
<organism evidence="1 2">
    <name type="scientific">Echinococcus granulosus</name>
    <name type="common">Hydatid tapeworm</name>
    <dbReference type="NCBI Taxonomy" id="6210"/>
    <lineage>
        <taxon>Eukaryota</taxon>
        <taxon>Metazoa</taxon>
        <taxon>Spiralia</taxon>
        <taxon>Lophotrochozoa</taxon>
        <taxon>Platyhelminthes</taxon>
        <taxon>Cestoda</taxon>
        <taxon>Eucestoda</taxon>
        <taxon>Cyclophyllidea</taxon>
        <taxon>Taeniidae</taxon>
        <taxon>Echinococcus</taxon>
        <taxon>Echinococcus granulosus group</taxon>
    </lineage>
</organism>
<dbReference type="RefSeq" id="XP_024352303.1">
    <property type="nucleotide sequence ID" value="XM_024493204.1"/>
</dbReference>
<dbReference type="GeneID" id="36339670"/>
<dbReference type="AlphaFoldDB" id="W6URY3"/>